<evidence type="ECO:0000256" key="4">
    <source>
        <dbReference type="RuleBase" id="RU003830"/>
    </source>
</evidence>
<gene>
    <name evidence="5" type="ORF">LODBEIA_P18490</name>
</gene>
<dbReference type="Pfam" id="PF00416">
    <property type="entry name" value="Ribosomal_S13"/>
    <property type="match status" value="1"/>
</dbReference>
<dbReference type="EMBL" id="OZ022406">
    <property type="protein sequence ID" value="CAK9437471.1"/>
    <property type="molecule type" value="Genomic_DNA"/>
</dbReference>
<dbReference type="PANTHER" id="PTHR10871">
    <property type="entry name" value="30S RIBOSOMAL PROTEIN S13/40S RIBOSOMAL PROTEIN S18"/>
    <property type="match status" value="1"/>
</dbReference>
<evidence type="ECO:0000256" key="1">
    <source>
        <dbReference type="ARBA" id="ARBA00008080"/>
    </source>
</evidence>
<dbReference type="PROSITE" id="PS50159">
    <property type="entry name" value="RIBOSOMAL_S13_2"/>
    <property type="match status" value="1"/>
</dbReference>
<sequence>MAVVVYGKAIKHNFPVRIGLAKTIFGIGYSTASKLMSKIGIYPNCRMNQLTEPQIMELNKEISLLTVEGHLKQKINNDIKLKKDIGSYAGSRHALGFPVRGQGTRNNASTARKLNKVERFKL</sequence>
<dbReference type="SUPFAM" id="SSF46946">
    <property type="entry name" value="S13-like H2TH domain"/>
    <property type="match status" value="1"/>
</dbReference>
<protein>
    <submittedName>
        <fullName evidence="5">Uncharacterized protein</fullName>
    </submittedName>
</protein>
<dbReference type="InterPro" id="IPR010979">
    <property type="entry name" value="Ribosomal_uS13-like_H2TH"/>
</dbReference>
<dbReference type="PANTHER" id="PTHR10871:SF1">
    <property type="entry name" value="SMALL RIBOSOMAL SUBUNIT PROTEIN US13M"/>
    <property type="match status" value="1"/>
</dbReference>
<dbReference type="PIRSF" id="PIRSF002134">
    <property type="entry name" value="Ribosomal_S13"/>
    <property type="match status" value="1"/>
</dbReference>
<dbReference type="InterPro" id="IPR018269">
    <property type="entry name" value="Ribosomal_uS13_CS"/>
</dbReference>
<keyword evidence="6" id="KW-1185">Reference proteome</keyword>
<comment type="similarity">
    <text evidence="1 4">Belongs to the universal ribosomal protein uS13 family.</text>
</comment>
<dbReference type="RefSeq" id="XP_066828787.1">
    <property type="nucleotide sequence ID" value="XM_066971782.1"/>
</dbReference>
<reference evidence="5 6" key="1">
    <citation type="submission" date="2024-03" db="EMBL/GenBank/DDBJ databases">
        <authorList>
            <person name="Brejova B."/>
        </authorList>
    </citation>
    <scope>NUCLEOTIDE SEQUENCE [LARGE SCALE GENOMIC DNA]</scope>
    <source>
        <strain evidence="5 6">CBS 14171</strain>
    </source>
</reference>
<evidence type="ECO:0000256" key="2">
    <source>
        <dbReference type="ARBA" id="ARBA00022980"/>
    </source>
</evidence>
<organism evidence="5 6">
    <name type="scientific">Lodderomyces beijingensis</name>
    <dbReference type="NCBI Taxonomy" id="1775926"/>
    <lineage>
        <taxon>Eukaryota</taxon>
        <taxon>Fungi</taxon>
        <taxon>Dikarya</taxon>
        <taxon>Ascomycota</taxon>
        <taxon>Saccharomycotina</taxon>
        <taxon>Pichiomycetes</taxon>
        <taxon>Debaryomycetaceae</taxon>
        <taxon>Candida/Lodderomyces clade</taxon>
        <taxon>Lodderomyces</taxon>
    </lineage>
</organism>
<name>A0ABP0ZKA2_9ASCO</name>
<dbReference type="InterPro" id="IPR001892">
    <property type="entry name" value="Ribosomal_uS13"/>
</dbReference>
<accession>A0ABP0ZKA2</accession>
<dbReference type="Proteomes" id="UP001497383">
    <property type="component" value="Chromosome 2"/>
</dbReference>
<keyword evidence="2 4" id="KW-0689">Ribosomal protein</keyword>
<keyword evidence="3 4" id="KW-0687">Ribonucleoprotein</keyword>
<dbReference type="Gene3D" id="4.10.910.10">
    <property type="entry name" value="30s ribosomal protein s13, domain 2"/>
    <property type="match status" value="1"/>
</dbReference>
<dbReference type="Gene3D" id="1.10.8.50">
    <property type="match status" value="1"/>
</dbReference>
<evidence type="ECO:0000313" key="5">
    <source>
        <dbReference type="EMBL" id="CAK9437471.1"/>
    </source>
</evidence>
<evidence type="ECO:0000256" key="3">
    <source>
        <dbReference type="ARBA" id="ARBA00023274"/>
    </source>
</evidence>
<dbReference type="GeneID" id="92207045"/>
<dbReference type="InterPro" id="IPR027437">
    <property type="entry name" value="Rbsml_uS13_C"/>
</dbReference>
<evidence type="ECO:0000313" key="6">
    <source>
        <dbReference type="Proteomes" id="UP001497383"/>
    </source>
</evidence>
<proteinExistence type="inferred from homology"/>
<dbReference type="PROSITE" id="PS00646">
    <property type="entry name" value="RIBOSOMAL_S13_1"/>
    <property type="match status" value="1"/>
</dbReference>